<dbReference type="InterPro" id="IPR001829">
    <property type="entry name" value="Pili_assmbl_chaperone_bac"/>
</dbReference>
<feature type="chain" id="PRO_5002735846" evidence="6">
    <location>
        <begin position="26"/>
        <end position="241"/>
    </location>
</feature>
<dbReference type="PANTHER" id="PTHR30251">
    <property type="entry name" value="PILUS ASSEMBLY CHAPERONE"/>
    <property type="match status" value="1"/>
</dbReference>
<dbReference type="eggNOG" id="COG3121">
    <property type="taxonomic scope" value="Bacteria"/>
</dbReference>
<dbReference type="InterPro" id="IPR008962">
    <property type="entry name" value="PapD-like_sf"/>
</dbReference>
<gene>
    <name evidence="8" type="primary">fimB2</name>
    <name evidence="8" type="ordered locus">Bpet4131</name>
</gene>
<dbReference type="KEGG" id="bpt:Bpet4131"/>
<keyword evidence="5" id="KW-0143">Chaperone</keyword>
<dbReference type="STRING" id="94624.Bpet4131"/>
<accession>A9I9L5</accession>
<dbReference type="InterPro" id="IPR013783">
    <property type="entry name" value="Ig-like_fold"/>
</dbReference>
<protein>
    <submittedName>
        <fullName evidence="8">Pili assembly chaperone</fullName>
    </submittedName>
</protein>
<dbReference type="SUPFAM" id="SSF49584">
    <property type="entry name" value="Periplasmic chaperone C-domain"/>
    <property type="match status" value="1"/>
</dbReference>
<dbReference type="SUPFAM" id="SSF49354">
    <property type="entry name" value="PapD-like"/>
    <property type="match status" value="1"/>
</dbReference>
<keyword evidence="9" id="KW-1185">Reference proteome</keyword>
<dbReference type="Proteomes" id="UP000001225">
    <property type="component" value="Chromosome"/>
</dbReference>
<dbReference type="EMBL" id="AM902716">
    <property type="protein sequence ID" value="CAP44479.1"/>
    <property type="molecule type" value="Genomic_DNA"/>
</dbReference>
<evidence type="ECO:0000256" key="1">
    <source>
        <dbReference type="ARBA" id="ARBA00004418"/>
    </source>
</evidence>
<dbReference type="Gene3D" id="2.60.40.10">
    <property type="entry name" value="Immunoglobulins"/>
    <property type="match status" value="2"/>
</dbReference>
<feature type="signal peptide" evidence="6">
    <location>
        <begin position="1"/>
        <end position="25"/>
    </location>
</feature>
<evidence type="ECO:0000256" key="4">
    <source>
        <dbReference type="ARBA" id="ARBA00022764"/>
    </source>
</evidence>
<evidence type="ECO:0000313" key="9">
    <source>
        <dbReference type="Proteomes" id="UP000001225"/>
    </source>
</evidence>
<dbReference type="GO" id="GO:0030288">
    <property type="term" value="C:outer membrane-bounded periplasmic space"/>
    <property type="evidence" value="ECO:0007669"/>
    <property type="project" value="InterPro"/>
</dbReference>
<reference evidence="8 9" key="1">
    <citation type="journal article" date="2008" name="BMC Genomics">
        <title>The missing link: Bordetella petrii is endowed with both the metabolic versatility of environmental bacteria and virulence traits of pathogenic Bordetellae.</title>
        <authorList>
            <person name="Gross R."/>
            <person name="Guzman C.A."/>
            <person name="Sebaihia M."/>
            <person name="Martins Dos Santos V.A."/>
            <person name="Pieper D.H."/>
            <person name="Koebnik R."/>
            <person name="Lechner M."/>
            <person name="Bartels D."/>
            <person name="Buhrmester J."/>
            <person name="Choudhuri J.V."/>
            <person name="Ebensen T."/>
            <person name="Gaigalat L."/>
            <person name="Herrmann S."/>
            <person name="Khachane A.N."/>
            <person name="Larisch C."/>
            <person name="Link S."/>
            <person name="Linke B."/>
            <person name="Meyer F."/>
            <person name="Mormann S."/>
            <person name="Nakunst D."/>
            <person name="Rueckert C."/>
            <person name="Schneiker-Bekel S."/>
            <person name="Schulze K."/>
            <person name="Vorhoelter F.J."/>
            <person name="Yevsa T."/>
            <person name="Engle J.T."/>
            <person name="Goldman W.E."/>
            <person name="Puehler A."/>
            <person name="Goebel U.B."/>
            <person name="Goesmann A."/>
            <person name="Bloecker H."/>
            <person name="Kaiser O."/>
            <person name="Martinez-Arias R."/>
        </authorList>
    </citation>
    <scope>NUCLEOTIDE SEQUENCE [LARGE SCALE GENOMIC DNA]</scope>
    <source>
        <strain evidence="9">ATCC BAA-461 / DSM 12804 / CCUG 43448 / CIP 107267 / Se-1111R</strain>
    </source>
</reference>
<keyword evidence="3 6" id="KW-0732">Signal</keyword>
<dbReference type="InterPro" id="IPR036316">
    <property type="entry name" value="Pili_assmbl_chap_C_dom_sf"/>
</dbReference>
<dbReference type="GO" id="GO:0071555">
    <property type="term" value="P:cell wall organization"/>
    <property type="evidence" value="ECO:0007669"/>
    <property type="project" value="InterPro"/>
</dbReference>
<evidence type="ECO:0000256" key="2">
    <source>
        <dbReference type="ARBA" id="ARBA00007399"/>
    </source>
</evidence>
<feature type="domain" description="Pili assembly chaperone N-terminal" evidence="7">
    <location>
        <begin position="27"/>
        <end position="141"/>
    </location>
</feature>
<dbReference type="InterPro" id="IPR050643">
    <property type="entry name" value="Periplasmic_pilus_chap"/>
</dbReference>
<evidence type="ECO:0000256" key="6">
    <source>
        <dbReference type="SAM" id="SignalP"/>
    </source>
</evidence>
<dbReference type="Pfam" id="PF00345">
    <property type="entry name" value="PapD_N"/>
    <property type="match status" value="1"/>
</dbReference>
<sequence>MKTLIQRLFLAATVVGMLAGGVAQAAVQLSSTRVIMNAEQQHVSVFAKNLSSEPYVVQTWIDGSAEEMDTPFFVTPPLSRFDGDVERRLTITRVGEGLPEDRESYYWINVLEIPQKKDREENVLSLAMHTRIKLFYRPAGIQKLPRDRELLKWSVAREGTTCQLVAENSSAFLVNFARIEFPGEANEFGRGVVAAPLAPTRIPLSKCPAAAGAQVIPHVVNDYGVIEPWPAAVASPEATGR</sequence>
<evidence type="ECO:0000259" key="7">
    <source>
        <dbReference type="Pfam" id="PF00345"/>
    </source>
</evidence>
<evidence type="ECO:0000313" key="8">
    <source>
        <dbReference type="EMBL" id="CAP44479.1"/>
    </source>
</evidence>
<comment type="similarity">
    <text evidence="2">Belongs to the periplasmic pilus chaperone family.</text>
</comment>
<organism evidence="8 9">
    <name type="scientific">Bordetella petrii (strain ATCC BAA-461 / DSM 12804 / CCUG 43448 / CIP 107267 / Se-1111R)</name>
    <dbReference type="NCBI Taxonomy" id="340100"/>
    <lineage>
        <taxon>Bacteria</taxon>
        <taxon>Pseudomonadati</taxon>
        <taxon>Pseudomonadota</taxon>
        <taxon>Betaproteobacteria</taxon>
        <taxon>Burkholderiales</taxon>
        <taxon>Alcaligenaceae</taxon>
        <taxon>Bordetella</taxon>
    </lineage>
</organism>
<proteinExistence type="inferred from homology"/>
<comment type="subcellular location">
    <subcellularLocation>
        <location evidence="1">Periplasm</location>
    </subcellularLocation>
</comment>
<dbReference type="AlphaFoldDB" id="A9I9L5"/>
<evidence type="ECO:0000256" key="3">
    <source>
        <dbReference type="ARBA" id="ARBA00022729"/>
    </source>
</evidence>
<keyword evidence="4" id="KW-0574">Periplasm</keyword>
<name>A9I9L5_BORPD</name>
<evidence type="ECO:0000256" key="5">
    <source>
        <dbReference type="ARBA" id="ARBA00023186"/>
    </source>
</evidence>
<dbReference type="InterPro" id="IPR016147">
    <property type="entry name" value="Pili_assmbl_chaperone_N"/>
</dbReference>
<dbReference type="PANTHER" id="PTHR30251:SF2">
    <property type="entry name" value="FIMBRIAL CHAPERONE YADV-RELATED"/>
    <property type="match status" value="1"/>
</dbReference>
<dbReference type="PRINTS" id="PR00969">
    <property type="entry name" value="CHAPERONPILI"/>
</dbReference>